<gene>
    <name evidence="1" type="ORF">IEI95_012660</name>
</gene>
<reference evidence="1" key="1">
    <citation type="submission" date="2020-11" db="EMBL/GenBank/DDBJ databases">
        <title>Agrobacterium vitis strain K377 genome.</title>
        <authorList>
            <person name="Xi H."/>
        </authorList>
    </citation>
    <scope>NUCLEOTIDE SEQUENCE</scope>
    <source>
        <strain evidence="1">K377</strain>
    </source>
</reference>
<protein>
    <submittedName>
        <fullName evidence="1">Uncharacterized protein</fullName>
    </submittedName>
</protein>
<name>A0AAE2RCE1_AGRVI</name>
<accession>A0AAE2RCE1</accession>
<organism evidence="1 2">
    <name type="scientific">Agrobacterium vitis</name>
    <name type="common">Rhizobium vitis</name>
    <dbReference type="NCBI Taxonomy" id="373"/>
    <lineage>
        <taxon>Bacteria</taxon>
        <taxon>Pseudomonadati</taxon>
        <taxon>Pseudomonadota</taxon>
        <taxon>Alphaproteobacteria</taxon>
        <taxon>Hyphomicrobiales</taxon>
        <taxon>Rhizobiaceae</taxon>
        <taxon>Rhizobium/Agrobacterium group</taxon>
        <taxon>Agrobacterium</taxon>
    </lineage>
</organism>
<sequence length="213" mass="23524">MTGRDFPEVSIPYGKRTAKAMRIACGCCDVVSYFPHHTGIIVKQSIAAIQHFQTKGWVVGSSPKEDFCPKHASPSKRKGAIIMAENTAPVADKPRDMSREDRAIIFDKLNEVYGKDAYKAPWTDSIVAKDLGVPRDWVSVTRDAMFGQAGSNPLFDDFLLESARMESQFRTYASACEAATQAVDAQKAAQAALSKQMDAYRALARKVEREIGR</sequence>
<evidence type="ECO:0000313" key="2">
    <source>
        <dbReference type="Proteomes" id="UP000655037"/>
    </source>
</evidence>
<dbReference type="RefSeq" id="WP_194416505.1">
    <property type="nucleotide sequence ID" value="NZ_JACXXJ020000005.1"/>
</dbReference>
<dbReference type="AlphaFoldDB" id="A0AAE2RCE1"/>
<proteinExistence type="predicted"/>
<dbReference type="Proteomes" id="UP000655037">
    <property type="component" value="Unassembled WGS sequence"/>
</dbReference>
<dbReference type="EMBL" id="JACXXJ020000005">
    <property type="protein sequence ID" value="MBF2715064.1"/>
    <property type="molecule type" value="Genomic_DNA"/>
</dbReference>
<comment type="caution">
    <text evidence="1">The sequence shown here is derived from an EMBL/GenBank/DDBJ whole genome shotgun (WGS) entry which is preliminary data.</text>
</comment>
<evidence type="ECO:0000313" key="1">
    <source>
        <dbReference type="EMBL" id="MBF2715064.1"/>
    </source>
</evidence>